<keyword evidence="1" id="KW-0808">Transferase</keyword>
<dbReference type="InterPro" id="IPR011004">
    <property type="entry name" value="Trimer_LpxA-like_sf"/>
</dbReference>
<name>A0A6B8MGG6_9HYPH</name>
<sequence>MGAGVFFHHSGLGVVINRQAVIGPGCEIGAHVVLGGRSLLKGAPYLEKNVIVHSGAKIIGPVRIGENALIACNSVVLTDVPPNVLVAGVPAIVKKTGINISDYRHVADD</sequence>
<dbReference type="InterPro" id="IPR001451">
    <property type="entry name" value="Hexapep"/>
</dbReference>
<dbReference type="EMBL" id="CP044331">
    <property type="protein sequence ID" value="QGM99780.1"/>
    <property type="molecule type" value="Genomic_DNA"/>
</dbReference>
<proteinExistence type="predicted"/>
<dbReference type="Pfam" id="PF00132">
    <property type="entry name" value="Hexapep"/>
    <property type="match status" value="1"/>
</dbReference>
<dbReference type="Gene3D" id="2.160.10.10">
    <property type="entry name" value="Hexapeptide repeat proteins"/>
    <property type="match status" value="1"/>
</dbReference>
<accession>A0A6B8MGG6</accession>
<dbReference type="SUPFAM" id="SSF51161">
    <property type="entry name" value="Trimeric LpxA-like enzymes"/>
    <property type="match status" value="1"/>
</dbReference>
<dbReference type="PANTHER" id="PTHR42811">
    <property type="entry name" value="SERINE ACETYLTRANSFERASE"/>
    <property type="match status" value="1"/>
</dbReference>
<dbReference type="KEGG" id="mpar:F7D14_18185"/>
<gene>
    <name evidence="1" type="ORF">F7D14_18185</name>
</gene>
<dbReference type="GO" id="GO:0016740">
    <property type="term" value="F:transferase activity"/>
    <property type="evidence" value="ECO:0007669"/>
    <property type="project" value="UniProtKB-KW"/>
</dbReference>
<dbReference type="AlphaFoldDB" id="A0A6B8MGG6"/>
<reference evidence="1 2" key="1">
    <citation type="submission" date="2019-09" db="EMBL/GenBank/DDBJ databases">
        <title>Isolation and complete genome sequencing of Methylocystis species.</title>
        <authorList>
            <person name="Rumah B.L."/>
            <person name="Stead C.E."/>
            <person name="Stevens B.C."/>
            <person name="Minton N.P."/>
            <person name="Grosse-Honebrink A."/>
            <person name="Zhang Y."/>
        </authorList>
    </citation>
    <scope>NUCLEOTIDE SEQUENCE [LARGE SCALE GENOMIC DNA]</scope>
    <source>
        <strain evidence="1 2">BRCS2</strain>
    </source>
</reference>
<evidence type="ECO:0000313" key="1">
    <source>
        <dbReference type="EMBL" id="QGM99780.1"/>
    </source>
</evidence>
<keyword evidence="2" id="KW-1185">Reference proteome</keyword>
<evidence type="ECO:0000313" key="2">
    <source>
        <dbReference type="Proteomes" id="UP000422569"/>
    </source>
</evidence>
<organism evidence="1 2">
    <name type="scientific">Methylocystis parvus</name>
    <dbReference type="NCBI Taxonomy" id="134"/>
    <lineage>
        <taxon>Bacteria</taxon>
        <taxon>Pseudomonadati</taxon>
        <taxon>Pseudomonadota</taxon>
        <taxon>Alphaproteobacteria</taxon>
        <taxon>Hyphomicrobiales</taxon>
        <taxon>Methylocystaceae</taxon>
        <taxon>Methylocystis</taxon>
    </lineage>
</organism>
<dbReference type="Proteomes" id="UP000422569">
    <property type="component" value="Chromosome"/>
</dbReference>
<protein>
    <submittedName>
        <fullName evidence="1">Serine acetyltransferase</fullName>
    </submittedName>
</protein>